<accession>A0A9D1DK76</accession>
<dbReference type="CDD" id="cd03424">
    <property type="entry name" value="NUDIX_ADPRase_Nudt5_UGPPase_Nudt14"/>
    <property type="match status" value="1"/>
</dbReference>
<dbReference type="PROSITE" id="PS51462">
    <property type="entry name" value="NUDIX"/>
    <property type="match status" value="1"/>
</dbReference>
<dbReference type="PANTHER" id="PTHR11839:SF18">
    <property type="entry name" value="NUDIX HYDROLASE DOMAIN-CONTAINING PROTEIN"/>
    <property type="match status" value="1"/>
</dbReference>
<dbReference type="GO" id="GO:0016787">
    <property type="term" value="F:hydrolase activity"/>
    <property type="evidence" value="ECO:0007669"/>
    <property type="project" value="UniProtKB-KW"/>
</dbReference>
<evidence type="ECO:0000313" key="5">
    <source>
        <dbReference type="Proteomes" id="UP000824238"/>
    </source>
</evidence>
<sequence>MSYEKTIDKSTVYEGVIVNVRRDKAELVNGNIVGREVVEHPGGVTVIPVEADETVWCVRQFRYPFGREMLEVPAGKLERGEDPFECAVRELSEETGLTADEMIYLGPCCTSPGFSTEVLHIYLALGLHRGKMHLDPDEFLNVEKYKLSELEKLVMSGEIDDAKTIIAVLKARRYLEDRK</sequence>
<dbReference type="SUPFAM" id="SSF55811">
    <property type="entry name" value="Nudix"/>
    <property type="match status" value="1"/>
</dbReference>
<proteinExistence type="predicted"/>
<keyword evidence="2 4" id="KW-0378">Hydrolase</keyword>
<name>A0A9D1DK76_9FIRM</name>
<dbReference type="AlphaFoldDB" id="A0A9D1DK76"/>
<gene>
    <name evidence="4" type="ORF">IAD36_02465</name>
</gene>
<comment type="caution">
    <text evidence="4">The sequence shown here is derived from an EMBL/GenBank/DDBJ whole genome shotgun (WGS) entry which is preliminary data.</text>
</comment>
<dbReference type="InterPro" id="IPR015797">
    <property type="entry name" value="NUDIX_hydrolase-like_dom_sf"/>
</dbReference>
<dbReference type="InterPro" id="IPR020084">
    <property type="entry name" value="NUDIX_hydrolase_CS"/>
</dbReference>
<dbReference type="Pfam" id="PF00293">
    <property type="entry name" value="NUDIX"/>
    <property type="match status" value="1"/>
</dbReference>
<dbReference type="FunFam" id="3.90.79.10:FF:000024">
    <property type="entry name" value="ADP-ribose pyrophosphatase"/>
    <property type="match status" value="1"/>
</dbReference>
<protein>
    <submittedName>
        <fullName evidence="4">NUDIX hydrolase</fullName>
    </submittedName>
</protein>
<dbReference type="Proteomes" id="UP000824238">
    <property type="component" value="Unassembled WGS sequence"/>
</dbReference>
<feature type="domain" description="Nudix hydrolase" evidence="3">
    <location>
        <begin position="38"/>
        <end position="167"/>
    </location>
</feature>
<dbReference type="InterPro" id="IPR000086">
    <property type="entry name" value="NUDIX_hydrolase_dom"/>
</dbReference>
<evidence type="ECO:0000313" key="4">
    <source>
        <dbReference type="EMBL" id="HIR54449.1"/>
    </source>
</evidence>
<reference evidence="4" key="2">
    <citation type="journal article" date="2021" name="PeerJ">
        <title>Extensive microbial diversity within the chicken gut microbiome revealed by metagenomics and culture.</title>
        <authorList>
            <person name="Gilroy R."/>
            <person name="Ravi A."/>
            <person name="Getino M."/>
            <person name="Pursley I."/>
            <person name="Horton D.L."/>
            <person name="Alikhan N.F."/>
            <person name="Baker D."/>
            <person name="Gharbi K."/>
            <person name="Hall N."/>
            <person name="Watson M."/>
            <person name="Adriaenssens E.M."/>
            <person name="Foster-Nyarko E."/>
            <person name="Jarju S."/>
            <person name="Secka A."/>
            <person name="Antonio M."/>
            <person name="Oren A."/>
            <person name="Chaudhuri R.R."/>
            <person name="La Ragione R."/>
            <person name="Hildebrand F."/>
            <person name="Pallen M.J."/>
        </authorList>
    </citation>
    <scope>NUCLEOTIDE SEQUENCE</scope>
    <source>
        <strain evidence="4">ChiGjej3B3-7149</strain>
    </source>
</reference>
<dbReference type="GO" id="GO:0006753">
    <property type="term" value="P:nucleoside phosphate metabolic process"/>
    <property type="evidence" value="ECO:0007669"/>
    <property type="project" value="TreeGrafter"/>
</dbReference>
<dbReference type="Gene3D" id="3.90.79.10">
    <property type="entry name" value="Nucleoside Triphosphate Pyrophosphohydrolase"/>
    <property type="match status" value="1"/>
</dbReference>
<evidence type="ECO:0000256" key="2">
    <source>
        <dbReference type="ARBA" id="ARBA00022801"/>
    </source>
</evidence>
<reference evidence="4" key="1">
    <citation type="submission" date="2020-10" db="EMBL/GenBank/DDBJ databases">
        <authorList>
            <person name="Gilroy R."/>
        </authorList>
    </citation>
    <scope>NUCLEOTIDE SEQUENCE</scope>
    <source>
        <strain evidence="4">ChiGjej3B3-7149</strain>
    </source>
</reference>
<dbReference type="PROSITE" id="PS00893">
    <property type="entry name" value="NUDIX_BOX"/>
    <property type="match status" value="1"/>
</dbReference>
<evidence type="ECO:0000259" key="3">
    <source>
        <dbReference type="PROSITE" id="PS51462"/>
    </source>
</evidence>
<comment type="cofactor">
    <cofactor evidence="1">
        <name>Mg(2+)</name>
        <dbReference type="ChEBI" id="CHEBI:18420"/>
    </cofactor>
</comment>
<dbReference type="GO" id="GO:0019693">
    <property type="term" value="P:ribose phosphate metabolic process"/>
    <property type="evidence" value="ECO:0007669"/>
    <property type="project" value="TreeGrafter"/>
</dbReference>
<dbReference type="PANTHER" id="PTHR11839">
    <property type="entry name" value="UDP/ADP-SUGAR PYROPHOSPHATASE"/>
    <property type="match status" value="1"/>
</dbReference>
<evidence type="ECO:0000256" key="1">
    <source>
        <dbReference type="ARBA" id="ARBA00001946"/>
    </source>
</evidence>
<dbReference type="EMBL" id="DVHH01000066">
    <property type="protein sequence ID" value="HIR54449.1"/>
    <property type="molecule type" value="Genomic_DNA"/>
</dbReference>
<organism evidence="4 5">
    <name type="scientific">Candidatus Scatomorpha intestinigallinarum</name>
    <dbReference type="NCBI Taxonomy" id="2840923"/>
    <lineage>
        <taxon>Bacteria</taxon>
        <taxon>Bacillati</taxon>
        <taxon>Bacillota</taxon>
        <taxon>Clostridia</taxon>
        <taxon>Eubacteriales</taxon>
        <taxon>Candidatus Scatomorpha</taxon>
    </lineage>
</organism>